<keyword evidence="1" id="KW-0812">Transmembrane</keyword>
<evidence type="ECO:0000256" key="1">
    <source>
        <dbReference type="SAM" id="Phobius"/>
    </source>
</evidence>
<dbReference type="AlphaFoldDB" id="A0A168CDK6"/>
<feature type="transmembrane region" description="Helical" evidence="1">
    <location>
        <begin position="181"/>
        <end position="204"/>
    </location>
</feature>
<accession>A0A168CDK6</accession>
<feature type="transmembrane region" description="Helical" evidence="1">
    <location>
        <begin position="99"/>
        <end position="122"/>
    </location>
</feature>
<feature type="transmembrane region" description="Helical" evidence="1">
    <location>
        <begin position="68"/>
        <end position="87"/>
    </location>
</feature>
<dbReference type="EMBL" id="AZGZ01000003">
    <property type="protein sequence ID" value="KZZ96461.1"/>
    <property type="molecule type" value="Genomic_DNA"/>
</dbReference>
<name>A0A168CDK6_9EURO</name>
<sequence>MCDNPYLNFDRAPKFGWFAETWSRVRTSLFSVALYTILMNLFEGILQWDPSWVSYTFMDLRSNIATNLIWRWVQSFEAGFIFWYAELAPSMYLCHFYNVRRTTVCIVTSIAFITGYLPIYLFRRPYHPVYIKGWLTQPVHTVLRTIGAIIANVSPLYNLFGPRASTLLNKGESGPSRSLTGWLFLYGTRFWMLFPLALAIYYFFCHGTRRLAMQNDVDDREFKSRIGVYRFDFKEAVFLNNAFKTLLLGLTLFTVVNTVMQSANVFSMKELPTFLLMSLVWLAPILWFYDIYGSIVANIVRYANLRRGHIFYNPYYM</sequence>
<organism evidence="2 3">
    <name type="scientific">Ascosphaera apis ARSEF 7405</name>
    <dbReference type="NCBI Taxonomy" id="392613"/>
    <lineage>
        <taxon>Eukaryota</taxon>
        <taxon>Fungi</taxon>
        <taxon>Dikarya</taxon>
        <taxon>Ascomycota</taxon>
        <taxon>Pezizomycotina</taxon>
        <taxon>Eurotiomycetes</taxon>
        <taxon>Eurotiomycetidae</taxon>
        <taxon>Onygenales</taxon>
        <taxon>Ascosphaeraceae</taxon>
        <taxon>Ascosphaera</taxon>
    </lineage>
</organism>
<dbReference type="Proteomes" id="UP000242877">
    <property type="component" value="Unassembled WGS sequence"/>
</dbReference>
<evidence type="ECO:0000313" key="2">
    <source>
        <dbReference type="EMBL" id="KZZ96461.1"/>
    </source>
</evidence>
<keyword evidence="1" id="KW-1133">Transmembrane helix</keyword>
<feature type="transmembrane region" description="Helical" evidence="1">
    <location>
        <begin position="271"/>
        <end position="289"/>
    </location>
</feature>
<keyword evidence="1" id="KW-0472">Membrane</keyword>
<feature type="transmembrane region" description="Helical" evidence="1">
    <location>
        <begin position="29"/>
        <end position="48"/>
    </location>
</feature>
<keyword evidence="3" id="KW-1185">Reference proteome</keyword>
<reference evidence="2 3" key="1">
    <citation type="journal article" date="2016" name="Genome Biol. Evol.">
        <title>Divergent and convergent evolution of fungal pathogenicity.</title>
        <authorList>
            <person name="Shang Y."/>
            <person name="Xiao G."/>
            <person name="Zheng P."/>
            <person name="Cen K."/>
            <person name="Zhan S."/>
            <person name="Wang C."/>
        </authorList>
    </citation>
    <scope>NUCLEOTIDE SEQUENCE [LARGE SCALE GENOMIC DNA]</scope>
    <source>
        <strain evidence="2 3">ARSEF 7405</strain>
    </source>
</reference>
<protein>
    <submittedName>
        <fullName evidence="2">Uncharacterized protein</fullName>
    </submittedName>
</protein>
<feature type="transmembrane region" description="Helical" evidence="1">
    <location>
        <begin position="242"/>
        <end position="259"/>
    </location>
</feature>
<proteinExistence type="predicted"/>
<evidence type="ECO:0000313" key="3">
    <source>
        <dbReference type="Proteomes" id="UP000242877"/>
    </source>
</evidence>
<comment type="caution">
    <text evidence="2">The sequence shown here is derived from an EMBL/GenBank/DDBJ whole genome shotgun (WGS) entry which is preliminary data.</text>
</comment>
<dbReference type="VEuPathDB" id="FungiDB:AAP_01234"/>
<gene>
    <name evidence="2" type="ORF">AAP_01234</name>
</gene>